<comment type="subcellular location">
    <subcellularLocation>
        <location evidence="1 9 11">Nucleus</location>
    </subcellularLocation>
</comment>
<reference evidence="15 17" key="2">
    <citation type="journal article" date="2013" name="Nature">
        <title>Insights into bilaterian evolution from three spiralian genomes.</title>
        <authorList>
            <person name="Simakov O."/>
            <person name="Marletaz F."/>
            <person name="Cho S.J."/>
            <person name="Edsinger-Gonzales E."/>
            <person name="Havlak P."/>
            <person name="Hellsten U."/>
            <person name="Kuo D.H."/>
            <person name="Larsson T."/>
            <person name="Lv J."/>
            <person name="Arendt D."/>
            <person name="Savage R."/>
            <person name="Osoegawa K."/>
            <person name="de Jong P."/>
            <person name="Grimwood J."/>
            <person name="Chapman J.A."/>
            <person name="Shapiro H."/>
            <person name="Aerts A."/>
            <person name="Otillar R.P."/>
            <person name="Terry A.Y."/>
            <person name="Boore J.L."/>
            <person name="Grigoriev I.V."/>
            <person name="Lindberg D.R."/>
            <person name="Seaver E.C."/>
            <person name="Weisblat D.A."/>
            <person name="Putnam N.H."/>
            <person name="Rokhsar D.S."/>
        </authorList>
    </citation>
    <scope>NUCLEOTIDE SEQUENCE</scope>
    <source>
        <strain evidence="15 17">I ESC-2004</strain>
    </source>
</reference>
<evidence type="ECO:0000256" key="12">
    <source>
        <dbReference type="SAM" id="MobiDB-lite"/>
    </source>
</evidence>
<dbReference type="GO" id="GO:0005634">
    <property type="term" value="C:nucleus"/>
    <property type="evidence" value="ECO:0007669"/>
    <property type="project" value="UniProtKB-SubCell"/>
</dbReference>
<name>R7UAG0_CAPTE</name>
<dbReference type="SUPFAM" id="SSF46689">
    <property type="entry name" value="Homeodomain-like"/>
    <property type="match status" value="1"/>
</dbReference>
<keyword evidence="8 9" id="KW-0539">Nucleus</keyword>
<dbReference type="SMART" id="SM00389">
    <property type="entry name" value="HOX"/>
    <property type="match status" value="1"/>
</dbReference>
<evidence type="ECO:0000313" key="17">
    <source>
        <dbReference type="Proteomes" id="UP000014760"/>
    </source>
</evidence>
<feature type="compositionally biased region" description="Polar residues" evidence="12">
    <location>
        <begin position="226"/>
        <end position="240"/>
    </location>
</feature>
<dbReference type="GO" id="GO:0008270">
    <property type="term" value="F:zinc ion binding"/>
    <property type="evidence" value="ECO:0007669"/>
    <property type="project" value="InterPro"/>
</dbReference>
<organism evidence="15">
    <name type="scientific">Capitella teleta</name>
    <name type="common">Polychaete worm</name>
    <dbReference type="NCBI Taxonomy" id="283909"/>
    <lineage>
        <taxon>Eukaryota</taxon>
        <taxon>Metazoa</taxon>
        <taxon>Spiralia</taxon>
        <taxon>Lophotrochozoa</taxon>
        <taxon>Annelida</taxon>
        <taxon>Polychaeta</taxon>
        <taxon>Sedentaria</taxon>
        <taxon>Scolecida</taxon>
        <taxon>Capitellidae</taxon>
        <taxon>Capitella</taxon>
    </lineage>
</organism>
<dbReference type="PROSITE" id="PS50071">
    <property type="entry name" value="HOMEOBOX_2"/>
    <property type="match status" value="1"/>
</dbReference>
<feature type="region of interest" description="Disordered" evidence="12">
    <location>
        <begin position="127"/>
        <end position="154"/>
    </location>
</feature>
<keyword evidence="3" id="KW-0677">Repeat</keyword>
<dbReference type="CDD" id="cd09375">
    <property type="entry name" value="LIM2_Lhx1_Lhx5"/>
    <property type="match status" value="1"/>
</dbReference>
<evidence type="ECO:0000256" key="9">
    <source>
        <dbReference type="PROSITE-ProRule" id="PRU00108"/>
    </source>
</evidence>
<dbReference type="HOGENOM" id="CLU_027802_3_1_1"/>
<dbReference type="Proteomes" id="UP000014760">
    <property type="component" value="Unassembled WGS sequence"/>
</dbReference>
<dbReference type="PROSITE" id="PS00478">
    <property type="entry name" value="LIM_DOMAIN_1"/>
    <property type="match status" value="2"/>
</dbReference>
<dbReference type="InterPro" id="IPR049618">
    <property type="entry name" value="Lhx1/5_LIM1"/>
</dbReference>
<evidence type="ECO:0000256" key="1">
    <source>
        <dbReference type="ARBA" id="ARBA00004123"/>
    </source>
</evidence>
<dbReference type="InterPro" id="IPR009057">
    <property type="entry name" value="Homeodomain-like_sf"/>
</dbReference>
<dbReference type="OMA" id="TNQHNIG"/>
<dbReference type="GO" id="GO:0000977">
    <property type="term" value="F:RNA polymerase II transcription regulatory region sequence-specific DNA binding"/>
    <property type="evidence" value="ECO:0007669"/>
    <property type="project" value="TreeGrafter"/>
</dbReference>
<dbReference type="CDD" id="cd00086">
    <property type="entry name" value="homeodomain"/>
    <property type="match status" value="1"/>
</dbReference>
<dbReference type="FunFam" id="2.10.110.10:FF:000046">
    <property type="entry name" value="LIM/homeobox protein Lhx1"/>
    <property type="match status" value="1"/>
</dbReference>
<evidence type="ECO:0000256" key="7">
    <source>
        <dbReference type="ARBA" id="ARBA00023155"/>
    </source>
</evidence>
<feature type="region of interest" description="Disordered" evidence="12">
    <location>
        <begin position="225"/>
        <end position="270"/>
    </location>
</feature>
<dbReference type="EMBL" id="AMQN01009754">
    <property type="status" value="NOT_ANNOTATED_CDS"/>
    <property type="molecule type" value="Genomic_DNA"/>
</dbReference>
<dbReference type="InterPro" id="IPR001781">
    <property type="entry name" value="Znf_LIM"/>
</dbReference>
<dbReference type="PANTHER" id="PTHR24208:SF105">
    <property type="entry name" value="DLIM1"/>
    <property type="match status" value="1"/>
</dbReference>
<feature type="DNA-binding region" description="Homeobox" evidence="9">
    <location>
        <begin position="264"/>
        <end position="323"/>
    </location>
</feature>
<dbReference type="Pfam" id="PF00412">
    <property type="entry name" value="LIM"/>
    <property type="match status" value="2"/>
</dbReference>
<dbReference type="Gene3D" id="1.10.10.60">
    <property type="entry name" value="Homeodomain-like"/>
    <property type="match status" value="1"/>
</dbReference>
<reference evidence="16" key="3">
    <citation type="submission" date="2015-06" db="UniProtKB">
        <authorList>
            <consortium name="EnsemblMetazoa"/>
        </authorList>
    </citation>
    <scope>IDENTIFICATION</scope>
</reference>
<dbReference type="EMBL" id="KB306133">
    <property type="protein sequence ID" value="ELU00131.1"/>
    <property type="molecule type" value="Genomic_DNA"/>
</dbReference>
<dbReference type="PROSITE" id="PS50023">
    <property type="entry name" value="LIM_DOMAIN_2"/>
    <property type="match status" value="2"/>
</dbReference>
<evidence type="ECO:0000313" key="16">
    <source>
        <dbReference type="EnsemblMetazoa" id="CapteP168913"/>
    </source>
</evidence>
<dbReference type="InterPro" id="IPR050453">
    <property type="entry name" value="LIM_Homeobox_TF"/>
</dbReference>
<feature type="domain" description="LIM zinc-binding" evidence="13">
    <location>
        <begin position="64"/>
        <end position="126"/>
    </location>
</feature>
<dbReference type="Gene3D" id="2.10.110.10">
    <property type="entry name" value="Cysteine Rich Protein"/>
    <property type="match status" value="2"/>
</dbReference>
<keyword evidence="2 10" id="KW-0479">Metal-binding</keyword>
<keyword evidence="7 9" id="KW-0371">Homeobox</keyword>
<evidence type="ECO:0000256" key="11">
    <source>
        <dbReference type="RuleBase" id="RU000682"/>
    </source>
</evidence>
<dbReference type="InterPro" id="IPR049619">
    <property type="entry name" value="Lhx1/5_LIM2"/>
</dbReference>
<evidence type="ECO:0000259" key="13">
    <source>
        <dbReference type="PROSITE" id="PS50023"/>
    </source>
</evidence>
<feature type="domain" description="LIM zinc-binding" evidence="13">
    <location>
        <begin position="4"/>
        <end position="63"/>
    </location>
</feature>
<reference evidence="17" key="1">
    <citation type="submission" date="2012-12" db="EMBL/GenBank/DDBJ databases">
        <authorList>
            <person name="Hellsten U."/>
            <person name="Grimwood J."/>
            <person name="Chapman J.A."/>
            <person name="Shapiro H."/>
            <person name="Aerts A."/>
            <person name="Otillar R.P."/>
            <person name="Terry A.Y."/>
            <person name="Boore J.L."/>
            <person name="Simakov O."/>
            <person name="Marletaz F."/>
            <person name="Cho S.-J."/>
            <person name="Edsinger-Gonzales E."/>
            <person name="Havlak P."/>
            <person name="Kuo D.-H."/>
            <person name="Larsson T."/>
            <person name="Lv J."/>
            <person name="Arendt D."/>
            <person name="Savage R."/>
            <person name="Osoegawa K."/>
            <person name="de Jong P."/>
            <person name="Lindberg D.R."/>
            <person name="Seaver E.C."/>
            <person name="Weisblat D.A."/>
            <person name="Putnam N.H."/>
            <person name="Grigoriev I.V."/>
            <person name="Rokhsar D.S."/>
        </authorList>
    </citation>
    <scope>NUCLEOTIDE SEQUENCE</scope>
    <source>
        <strain evidence="17">I ESC-2004</strain>
    </source>
</reference>
<accession>R7UAG0</accession>
<evidence type="ECO:0000256" key="6">
    <source>
        <dbReference type="ARBA" id="ARBA00023125"/>
    </source>
</evidence>
<keyword evidence="17" id="KW-1185">Reference proteome</keyword>
<evidence type="ECO:0000256" key="8">
    <source>
        <dbReference type="ARBA" id="ARBA00023242"/>
    </source>
</evidence>
<dbReference type="FunFam" id="2.10.110.10:FF:000006">
    <property type="entry name" value="LIM homeobox transcription factor 1-beta"/>
    <property type="match status" value="1"/>
</dbReference>
<dbReference type="SMART" id="SM00132">
    <property type="entry name" value="LIM"/>
    <property type="match status" value="2"/>
</dbReference>
<dbReference type="EnsemblMetazoa" id="CapteT168913">
    <property type="protein sequence ID" value="CapteP168913"/>
    <property type="gene ID" value="CapteG168913"/>
</dbReference>
<dbReference type="FunFam" id="1.10.10.60:FF:000075">
    <property type="entry name" value="LIM/homeobox protein Lhx1"/>
    <property type="match status" value="1"/>
</dbReference>
<keyword evidence="6 9" id="KW-0238">DNA-binding</keyword>
<dbReference type="GO" id="GO:0000981">
    <property type="term" value="F:DNA-binding transcription factor activity, RNA polymerase II-specific"/>
    <property type="evidence" value="ECO:0007669"/>
    <property type="project" value="InterPro"/>
</dbReference>
<dbReference type="InterPro" id="IPR001356">
    <property type="entry name" value="HD"/>
</dbReference>
<protein>
    <recommendedName>
        <fullName evidence="18">LIM/homeobox protein Lhx1</fullName>
    </recommendedName>
</protein>
<dbReference type="STRING" id="283909.R7UAG0"/>
<keyword evidence="5 10" id="KW-0440">LIM domain</keyword>
<dbReference type="AlphaFoldDB" id="R7UAG0"/>
<dbReference type="PROSITE" id="PS00027">
    <property type="entry name" value="HOMEOBOX_1"/>
    <property type="match status" value="1"/>
</dbReference>
<proteinExistence type="predicted"/>
<dbReference type="FunCoup" id="R7UAG0">
    <property type="interactions" value="100"/>
</dbReference>
<sequence length="481" mass="53129">MMAVLCAGCDRPIIERFLLTVLDRAWHAQCVLCVDCQAPLTDKCFSRDGRLYCRQDFYRRYGTKCGGCAEGISPNDLVRRARNKVFHLKCFTCMVCRKQLSTGEELYVLDENKFICKSDYLHTKFQGSDDEDNDMELTTSDRCEDSASEKEASMNSIHANPGVLLDPTASLPPKNCLSPGIAQHGAHIPLETPASLTLGSTLSGNGIKEEVDSGAESDADLENADACSTHTNDSKGNQSKGPGDVNKENATEDGEATGGKGSKKRGPRTTIKAKQLEVLKSAFAATPKPTRHIREQLAKETGLPMRVIQVWFQNKRSKERRMKQLSALGARRQFFRGPRRLRALDENPDLMGPHNYYFPEHQEFYPGYPTGYGDYFPQQGDPALNYLPPTSISQGNNPMADHPLPGQLPPGDHQFMHHPGDMMPGADYGSTSSPEPQHLQGMMMGPMAGQHDKGFSNVNLPELNQLQALSHSSHPLPPVDR</sequence>
<evidence type="ECO:0000256" key="4">
    <source>
        <dbReference type="ARBA" id="ARBA00022833"/>
    </source>
</evidence>
<feature type="compositionally biased region" description="Basic and acidic residues" evidence="12">
    <location>
        <begin position="139"/>
        <end position="152"/>
    </location>
</feature>
<dbReference type="CDD" id="cd09367">
    <property type="entry name" value="LIM1_Lhx1_Lhx5"/>
    <property type="match status" value="1"/>
</dbReference>
<evidence type="ECO:0000313" key="15">
    <source>
        <dbReference type="EMBL" id="ELU00131.1"/>
    </source>
</evidence>
<dbReference type="SUPFAM" id="SSF57716">
    <property type="entry name" value="Glucocorticoid receptor-like (DNA-binding domain)"/>
    <property type="match status" value="2"/>
</dbReference>
<feature type="region of interest" description="Disordered" evidence="12">
    <location>
        <begin position="390"/>
        <end position="457"/>
    </location>
</feature>
<evidence type="ECO:0008006" key="18">
    <source>
        <dbReference type="Google" id="ProtNLM"/>
    </source>
</evidence>
<dbReference type="GO" id="GO:0030182">
    <property type="term" value="P:neuron differentiation"/>
    <property type="evidence" value="ECO:0007669"/>
    <property type="project" value="TreeGrafter"/>
</dbReference>
<evidence type="ECO:0000256" key="2">
    <source>
        <dbReference type="ARBA" id="ARBA00022723"/>
    </source>
</evidence>
<evidence type="ECO:0000256" key="10">
    <source>
        <dbReference type="PROSITE-ProRule" id="PRU00125"/>
    </source>
</evidence>
<feature type="domain" description="Homeobox" evidence="14">
    <location>
        <begin position="262"/>
        <end position="322"/>
    </location>
</feature>
<evidence type="ECO:0000259" key="14">
    <source>
        <dbReference type="PROSITE" id="PS50071"/>
    </source>
</evidence>
<dbReference type="OrthoDB" id="10068367at2759"/>
<evidence type="ECO:0000256" key="5">
    <source>
        <dbReference type="ARBA" id="ARBA00023038"/>
    </source>
</evidence>
<gene>
    <name evidence="15" type="ORF">CAPTEDRAFT_168913</name>
</gene>
<dbReference type="PANTHER" id="PTHR24208">
    <property type="entry name" value="LIM/HOMEOBOX PROTEIN LHX"/>
    <property type="match status" value="1"/>
</dbReference>
<keyword evidence="4 10" id="KW-0862">Zinc</keyword>
<evidence type="ECO:0000256" key="3">
    <source>
        <dbReference type="ARBA" id="ARBA00022737"/>
    </source>
</evidence>
<dbReference type="InterPro" id="IPR017970">
    <property type="entry name" value="Homeobox_CS"/>
</dbReference>
<dbReference type="Pfam" id="PF00046">
    <property type="entry name" value="Homeodomain"/>
    <property type="match status" value="1"/>
</dbReference>